<dbReference type="EMBL" id="MHVH01000006">
    <property type="protein sequence ID" value="OHA90060.1"/>
    <property type="molecule type" value="Genomic_DNA"/>
</dbReference>
<protein>
    <submittedName>
        <fullName evidence="1">Uncharacterized protein</fullName>
    </submittedName>
</protein>
<evidence type="ECO:0000313" key="2">
    <source>
        <dbReference type="Proteomes" id="UP000178107"/>
    </source>
</evidence>
<dbReference type="Proteomes" id="UP000178107">
    <property type="component" value="Unassembled WGS sequence"/>
</dbReference>
<proteinExistence type="predicted"/>
<name>A0A1G2SYE8_9BACT</name>
<reference evidence="1 2" key="1">
    <citation type="journal article" date="2016" name="Nat. Commun.">
        <title>Thousands of microbial genomes shed light on interconnected biogeochemical processes in an aquifer system.</title>
        <authorList>
            <person name="Anantharaman K."/>
            <person name="Brown C.T."/>
            <person name="Hug L.A."/>
            <person name="Sharon I."/>
            <person name="Castelle C.J."/>
            <person name="Probst A.J."/>
            <person name="Thomas B.C."/>
            <person name="Singh A."/>
            <person name="Wilkins M.J."/>
            <person name="Karaoz U."/>
            <person name="Brodie E.L."/>
            <person name="Williams K.H."/>
            <person name="Hubbard S.S."/>
            <person name="Banfield J.F."/>
        </authorList>
    </citation>
    <scope>NUCLEOTIDE SEQUENCE [LARGE SCALE GENOMIC DNA]</scope>
</reference>
<organism evidence="1 2">
    <name type="scientific">Candidatus Zambryskibacteria bacterium RIFCSPHIGHO2_01_FULL_46_25</name>
    <dbReference type="NCBI Taxonomy" id="1802738"/>
    <lineage>
        <taxon>Bacteria</taxon>
        <taxon>Candidatus Zambryskiibacteriota</taxon>
    </lineage>
</organism>
<comment type="caution">
    <text evidence="1">The sequence shown here is derived from an EMBL/GenBank/DDBJ whole genome shotgun (WGS) entry which is preliminary data.</text>
</comment>
<sequence>MIMRAKILSALIVSLIMVGTALWSRLPDNKPTGNIVAVLNPESAATTREEAFLNTNLNTSSSTPLSTTDILSRQLFADYANLKSRGETSLENLDYLAERYADGILNIEPGTSKIAAIEELIIIPDSAENIFNYGKAMIALRSKYASAAKEESENAGDLSQGDFDDFISQAGDLYLNSANELLKIKVPALLAKNHLEIINNYFQSAEAMKTIAESSDDPVKIYAAIQTQVQNTKKEDELFLNVQIAMSTNGIIWSSNPNQ</sequence>
<accession>A0A1G2SYE8</accession>
<evidence type="ECO:0000313" key="1">
    <source>
        <dbReference type="EMBL" id="OHA90060.1"/>
    </source>
</evidence>
<dbReference type="AlphaFoldDB" id="A0A1G2SYE8"/>
<gene>
    <name evidence="1" type="ORF">A2838_00270</name>
</gene>